<dbReference type="GO" id="GO:0046872">
    <property type="term" value="F:metal ion binding"/>
    <property type="evidence" value="ECO:0007669"/>
    <property type="project" value="UniProtKB-UniRule"/>
</dbReference>
<evidence type="ECO:0000256" key="1">
    <source>
        <dbReference type="ARBA" id="ARBA00001917"/>
    </source>
</evidence>
<evidence type="ECO:0000256" key="15">
    <source>
        <dbReference type="ARBA" id="ARBA00066458"/>
    </source>
</evidence>
<dbReference type="Pfam" id="PF00173">
    <property type="entry name" value="Cyt-b5"/>
    <property type="match status" value="1"/>
</dbReference>
<accession>A0A2V1DXA6</accession>
<evidence type="ECO:0000256" key="3">
    <source>
        <dbReference type="ARBA" id="ARBA00004569"/>
    </source>
</evidence>
<keyword evidence="10 17" id="KW-0408">Iron</keyword>
<dbReference type="PROSITE" id="PS51349">
    <property type="entry name" value="FMN_HYDROXY_ACID_DH_2"/>
    <property type="match status" value="1"/>
</dbReference>
<evidence type="ECO:0000256" key="14">
    <source>
        <dbReference type="ARBA" id="ARBA00061589"/>
    </source>
</evidence>
<evidence type="ECO:0000259" key="19">
    <source>
        <dbReference type="PROSITE" id="PS51349"/>
    </source>
</evidence>
<evidence type="ECO:0000256" key="16">
    <source>
        <dbReference type="ARBA" id="ARBA00068515"/>
    </source>
</evidence>
<comment type="subcellular location">
    <subcellularLocation>
        <location evidence="3">Mitochondrion intermembrane space</location>
    </subcellularLocation>
</comment>
<comment type="similarity">
    <text evidence="17">Belongs to the cytochrome b5 family.</text>
</comment>
<comment type="catalytic activity">
    <reaction evidence="12">
        <text>(S)-lactate + 2 Fe(III)-[cytochrome c] = 2 Fe(II)-[cytochrome c] + pyruvate + 2 H(+)</text>
        <dbReference type="Rhea" id="RHEA:19909"/>
        <dbReference type="Rhea" id="RHEA-COMP:10350"/>
        <dbReference type="Rhea" id="RHEA-COMP:14399"/>
        <dbReference type="ChEBI" id="CHEBI:15361"/>
        <dbReference type="ChEBI" id="CHEBI:15378"/>
        <dbReference type="ChEBI" id="CHEBI:16651"/>
        <dbReference type="ChEBI" id="CHEBI:29033"/>
        <dbReference type="ChEBI" id="CHEBI:29034"/>
        <dbReference type="EC" id="1.1.2.3"/>
    </reaction>
    <physiologicalReaction direction="left-to-right" evidence="12">
        <dbReference type="Rhea" id="RHEA:19910"/>
    </physiologicalReaction>
</comment>
<dbReference type="InterPro" id="IPR000262">
    <property type="entry name" value="FMN-dep_DH"/>
</dbReference>
<evidence type="ECO:0000256" key="10">
    <source>
        <dbReference type="ARBA" id="ARBA00023004"/>
    </source>
</evidence>
<comment type="cofactor">
    <cofactor evidence="1">
        <name>FMN</name>
        <dbReference type="ChEBI" id="CHEBI:58210"/>
    </cofactor>
</comment>
<dbReference type="FunFam" id="3.20.20.70:FF:000062">
    <property type="entry name" value="Cytochrome b2, mitochondrial, putative"/>
    <property type="match status" value="1"/>
</dbReference>
<evidence type="ECO:0000256" key="2">
    <source>
        <dbReference type="ARBA" id="ARBA00001970"/>
    </source>
</evidence>
<dbReference type="InterPro" id="IPR036400">
    <property type="entry name" value="Cyt_B5-like_heme/steroid_sf"/>
</dbReference>
<evidence type="ECO:0000256" key="8">
    <source>
        <dbReference type="ARBA" id="ARBA00022723"/>
    </source>
</evidence>
<comment type="subunit">
    <text evidence="4">Homotetramer.</text>
</comment>
<dbReference type="PROSITE" id="PS50255">
    <property type="entry name" value="CYTOCHROME_B5_2"/>
    <property type="match status" value="1"/>
</dbReference>
<keyword evidence="9" id="KW-0560">Oxidoreductase</keyword>
<evidence type="ECO:0000256" key="5">
    <source>
        <dbReference type="ARBA" id="ARBA00022617"/>
    </source>
</evidence>
<gene>
    <name evidence="20" type="ORF">DM02DRAFT_699302</name>
</gene>
<dbReference type="PANTHER" id="PTHR10578:SF104">
    <property type="entry name" value="CYTOCHROME B2, MITOCHONDRIAL-RELATED"/>
    <property type="match status" value="1"/>
</dbReference>
<evidence type="ECO:0000256" key="7">
    <source>
        <dbReference type="ARBA" id="ARBA00022643"/>
    </source>
</evidence>
<dbReference type="InterPro" id="IPR037396">
    <property type="entry name" value="FMN_HAD"/>
</dbReference>
<reference evidence="20 21" key="1">
    <citation type="journal article" date="2018" name="Sci. Rep.">
        <title>Comparative genomics provides insights into the lifestyle and reveals functional heterogeneity of dark septate endophytic fungi.</title>
        <authorList>
            <person name="Knapp D.G."/>
            <person name="Nemeth J.B."/>
            <person name="Barry K."/>
            <person name="Hainaut M."/>
            <person name="Henrissat B."/>
            <person name="Johnson J."/>
            <person name="Kuo A."/>
            <person name="Lim J.H.P."/>
            <person name="Lipzen A."/>
            <person name="Nolan M."/>
            <person name="Ohm R.A."/>
            <person name="Tamas L."/>
            <person name="Grigoriev I.V."/>
            <person name="Spatafora J.W."/>
            <person name="Nagy L.G."/>
            <person name="Kovacs G.M."/>
        </authorList>
    </citation>
    <scope>NUCLEOTIDE SEQUENCE [LARGE SCALE GENOMIC DNA]</scope>
    <source>
        <strain evidence="20 21">DSE2036</strain>
    </source>
</reference>
<dbReference type="GO" id="GO:0020037">
    <property type="term" value="F:heme binding"/>
    <property type="evidence" value="ECO:0007669"/>
    <property type="project" value="UniProtKB-UniRule"/>
</dbReference>
<protein>
    <recommendedName>
        <fullName evidence="16">L-lactate dehydrogenase (cytochrome)</fullName>
        <ecNumber evidence="15">1.1.2.3</ecNumber>
    </recommendedName>
</protein>
<dbReference type="STRING" id="97972.A0A2V1DXA6"/>
<dbReference type="GO" id="GO:0005758">
    <property type="term" value="C:mitochondrial intermembrane space"/>
    <property type="evidence" value="ECO:0007669"/>
    <property type="project" value="UniProtKB-SubCell"/>
</dbReference>
<evidence type="ECO:0000256" key="17">
    <source>
        <dbReference type="RuleBase" id="RU362121"/>
    </source>
</evidence>
<dbReference type="InterPro" id="IPR001199">
    <property type="entry name" value="Cyt_B5-like_heme/steroid-bd"/>
</dbReference>
<evidence type="ECO:0000259" key="18">
    <source>
        <dbReference type="PROSITE" id="PS50255"/>
    </source>
</evidence>
<dbReference type="InterPro" id="IPR037458">
    <property type="entry name" value="L-MDH/L-LDH_FMN-bd"/>
</dbReference>
<evidence type="ECO:0000256" key="12">
    <source>
        <dbReference type="ARBA" id="ARBA00052399"/>
    </source>
</evidence>
<comment type="similarity">
    <text evidence="13">In the C-terminal section; belongs to the FMN-dependent alpha-hydroxy acid dehydrogenase family.</text>
</comment>
<dbReference type="Gene3D" id="3.10.120.10">
    <property type="entry name" value="Cytochrome b5-like heme/steroid binding domain"/>
    <property type="match status" value="1"/>
</dbReference>
<evidence type="ECO:0000256" key="11">
    <source>
        <dbReference type="ARBA" id="ARBA00023128"/>
    </source>
</evidence>
<evidence type="ECO:0000313" key="20">
    <source>
        <dbReference type="EMBL" id="PVI02988.1"/>
    </source>
</evidence>
<organism evidence="20 21">
    <name type="scientific">Periconia macrospinosa</name>
    <dbReference type="NCBI Taxonomy" id="97972"/>
    <lineage>
        <taxon>Eukaryota</taxon>
        <taxon>Fungi</taxon>
        <taxon>Dikarya</taxon>
        <taxon>Ascomycota</taxon>
        <taxon>Pezizomycotina</taxon>
        <taxon>Dothideomycetes</taxon>
        <taxon>Pleosporomycetidae</taxon>
        <taxon>Pleosporales</taxon>
        <taxon>Massarineae</taxon>
        <taxon>Periconiaceae</taxon>
        <taxon>Periconia</taxon>
    </lineage>
</organism>
<evidence type="ECO:0000256" key="9">
    <source>
        <dbReference type="ARBA" id="ARBA00023002"/>
    </source>
</evidence>
<dbReference type="CDD" id="cd02922">
    <property type="entry name" value="FCB2_FMN"/>
    <property type="match status" value="1"/>
</dbReference>
<dbReference type="InterPro" id="IPR018506">
    <property type="entry name" value="Cyt_B5_heme-BS"/>
</dbReference>
<dbReference type="SMART" id="SM01117">
    <property type="entry name" value="Cyt-b5"/>
    <property type="match status" value="1"/>
</dbReference>
<dbReference type="Pfam" id="PF01070">
    <property type="entry name" value="FMN_dh"/>
    <property type="match status" value="1"/>
</dbReference>
<dbReference type="PROSITE" id="PS00191">
    <property type="entry name" value="CYTOCHROME_B5_1"/>
    <property type="match status" value="1"/>
</dbReference>
<name>A0A2V1DXA6_9PLEO</name>
<dbReference type="OrthoDB" id="1925334at2759"/>
<feature type="domain" description="FMN hydroxy acid dehydrogenase" evidence="19">
    <location>
        <begin position="104"/>
        <end position="464"/>
    </location>
</feature>
<dbReference type="Proteomes" id="UP000244855">
    <property type="component" value="Unassembled WGS sequence"/>
</dbReference>
<keyword evidence="8 17" id="KW-0479">Metal-binding</keyword>
<dbReference type="EC" id="1.1.2.3" evidence="15"/>
<keyword evidence="5 17" id="KW-0349">Heme</keyword>
<dbReference type="SUPFAM" id="SSF51395">
    <property type="entry name" value="FMN-linked oxidoreductases"/>
    <property type="match status" value="1"/>
</dbReference>
<evidence type="ECO:0000256" key="6">
    <source>
        <dbReference type="ARBA" id="ARBA00022630"/>
    </source>
</evidence>
<dbReference type="PANTHER" id="PTHR10578">
    <property type="entry name" value="S -2-HYDROXY-ACID OXIDASE-RELATED"/>
    <property type="match status" value="1"/>
</dbReference>
<evidence type="ECO:0000256" key="4">
    <source>
        <dbReference type="ARBA" id="ARBA00011881"/>
    </source>
</evidence>
<keyword evidence="21" id="KW-1185">Reference proteome</keyword>
<keyword evidence="6" id="KW-0285">Flavoprotein</keyword>
<dbReference type="SUPFAM" id="SSF55856">
    <property type="entry name" value="Cytochrome b5-like heme/steroid binding domain"/>
    <property type="match status" value="1"/>
</dbReference>
<dbReference type="InterPro" id="IPR013785">
    <property type="entry name" value="Aldolase_TIM"/>
</dbReference>
<dbReference type="AlphaFoldDB" id="A0A2V1DXA6"/>
<dbReference type="GO" id="GO:0004460">
    <property type="term" value="F:L-lactate dehydrogenase (cytochrome) activity"/>
    <property type="evidence" value="ECO:0007669"/>
    <property type="project" value="UniProtKB-EC"/>
</dbReference>
<proteinExistence type="inferred from homology"/>
<comment type="similarity">
    <text evidence="14">In the N-terminal section; belongs to the cytochrome b5 family.</text>
</comment>
<feature type="domain" description="Cytochrome b5 heme-binding" evidence="18">
    <location>
        <begin position="2"/>
        <end position="79"/>
    </location>
</feature>
<keyword evidence="7" id="KW-0288">FMN</keyword>
<comment type="cofactor">
    <cofactor evidence="2">
        <name>heme b</name>
        <dbReference type="ChEBI" id="CHEBI:60344"/>
    </cofactor>
</comment>
<evidence type="ECO:0000256" key="13">
    <source>
        <dbReference type="ARBA" id="ARBA00061137"/>
    </source>
</evidence>
<dbReference type="EMBL" id="KZ805336">
    <property type="protein sequence ID" value="PVI02988.1"/>
    <property type="molecule type" value="Genomic_DNA"/>
</dbReference>
<dbReference type="Gene3D" id="3.20.20.70">
    <property type="entry name" value="Aldolase class I"/>
    <property type="match status" value="1"/>
</dbReference>
<keyword evidence="11" id="KW-0496">Mitochondrion</keyword>
<sequence>MLRKVPMSEVSQHNHDENIWLVISGKIYDFTRFMPEHPGGADVIRRYAGRDATKVYGEVHSPNLVQMTLHPSEVIGEIDDSTITFDAHQSTATKTTSSTQAEMPSLDNIINLYDLEDVASKHLSQKAWAYINGASNDNITRDENQALMRRIWFRPSVMRDVSSVGTRAKLLGTDLECPIFICPTGAVRMAGNEGEIALAKAAATMGIIQCIATASSYPLEEILDATPERAFFQLYVNKDRQKSEALIKQINESGKVRALFITVDVPVISKREADERVKPDVVIDTANIKTHKGGSDKKGAGMTRQNSGFIDSALSWNDIEWLRGHTKLPIVVKGIQSWRDAKMAVQYGCQGIVVSNHGGRAADTAQPAILTLLELQKNCPEVFSALEVLIDGGFRRGSDVVKAICLGASGVGIGRPMLYAVQYGQVGVEHAIQILREEIETAMQLCGMTDLIRDSSPDYVNTCQIDHLVPSKRHSYLRKIERFQTKL</sequence>
<evidence type="ECO:0000313" key="21">
    <source>
        <dbReference type="Proteomes" id="UP000244855"/>
    </source>
</evidence>